<dbReference type="GO" id="GO:0030964">
    <property type="term" value="C:NADH dehydrogenase complex"/>
    <property type="evidence" value="ECO:0007669"/>
    <property type="project" value="TreeGrafter"/>
</dbReference>
<evidence type="ECO:0000313" key="13">
    <source>
        <dbReference type="EMBL" id="MTD14472.1"/>
    </source>
</evidence>
<evidence type="ECO:0000256" key="4">
    <source>
        <dbReference type="ARBA" id="ARBA00022475"/>
    </source>
</evidence>
<evidence type="ECO:0000256" key="3">
    <source>
        <dbReference type="ARBA" id="ARBA00022448"/>
    </source>
</evidence>
<keyword evidence="13" id="KW-0560">Oxidoreductase</keyword>
<keyword evidence="9 11" id="KW-0520">NAD</keyword>
<evidence type="ECO:0000256" key="11">
    <source>
        <dbReference type="HAMAP-Rule" id="MF_01394"/>
    </source>
</evidence>
<comment type="function">
    <text evidence="11">NDH-1 shuttles electrons from NADH, via FMN and iron-sulfur (Fe-S) centers, to quinones in the respiratory chain. The immediate electron acceptor for the enzyme in this species is believed to be a menaquinone. Couples the redox reaction to proton translocation (for every two electrons transferred, four hydrogen ions are translocated across the cytoplasmic membrane), and thus conserves the redox energy in a proton gradient.</text>
</comment>
<protein>
    <recommendedName>
        <fullName evidence="11">NADH-quinone oxidoreductase subunit A</fullName>
        <ecNumber evidence="11">7.1.1.-</ecNumber>
    </recommendedName>
    <alternativeName>
        <fullName evidence="11">NADH dehydrogenase I subunit A</fullName>
    </alternativeName>
    <alternativeName>
        <fullName evidence="11">NDH-1 subunit A</fullName>
    </alternativeName>
    <alternativeName>
        <fullName evidence="11">NUO1</fullName>
    </alternativeName>
</protein>
<dbReference type="GO" id="GO:0050136">
    <property type="term" value="F:NADH dehydrogenase (quinone) (non-electrogenic) activity"/>
    <property type="evidence" value="ECO:0007669"/>
    <property type="project" value="UniProtKB-UniRule"/>
</dbReference>
<comment type="subunit">
    <text evidence="11">NDH-1 is composed of 14 different subunits. Subunits NuoA, H, J, K, L, M, N constitute the membrane sector of the complex.</text>
</comment>
<dbReference type="InterPro" id="IPR038430">
    <property type="entry name" value="NDAH_ubi_oxred_su3_sf"/>
</dbReference>
<dbReference type="RefSeq" id="WP_322097846.1">
    <property type="nucleotide sequence ID" value="NZ_WLYK01000003.1"/>
</dbReference>
<comment type="similarity">
    <text evidence="2 11 12">Belongs to the complex I subunit 3 family.</text>
</comment>
<keyword evidence="4 11" id="KW-1003">Cell membrane</keyword>
<evidence type="ECO:0000256" key="9">
    <source>
        <dbReference type="ARBA" id="ARBA00023027"/>
    </source>
</evidence>
<dbReference type="FunFam" id="1.20.58.1610:FF:000002">
    <property type="entry name" value="NADH-quinone oxidoreductase subunit A"/>
    <property type="match status" value="1"/>
</dbReference>
<dbReference type="EC" id="7.1.1.-" evidence="11"/>
<keyword evidence="6 11" id="KW-0874">Quinone</keyword>
<keyword evidence="10 11" id="KW-0472">Membrane</keyword>
<comment type="caution">
    <text evidence="13">The sequence shown here is derived from an EMBL/GenBank/DDBJ whole genome shotgun (WGS) entry which is preliminary data.</text>
</comment>
<feature type="transmembrane region" description="Helical" evidence="11">
    <location>
        <begin position="6"/>
        <end position="29"/>
    </location>
</feature>
<dbReference type="EMBL" id="WLYK01000003">
    <property type="protein sequence ID" value="MTD14472.1"/>
    <property type="molecule type" value="Genomic_DNA"/>
</dbReference>
<proteinExistence type="inferred from homology"/>
<dbReference type="AlphaFoldDB" id="A0A7K1FK11"/>
<dbReference type="NCBIfam" id="NF005922">
    <property type="entry name" value="PRK07928.1"/>
    <property type="match status" value="1"/>
</dbReference>
<reference evidence="13 14" key="1">
    <citation type="submission" date="2019-11" db="EMBL/GenBank/DDBJ databases">
        <authorList>
            <person name="Jiang L.-Q."/>
        </authorList>
    </citation>
    <scope>NUCLEOTIDE SEQUENCE [LARGE SCALE GENOMIC DNA]</scope>
    <source>
        <strain evidence="13 14">YIM 132087</strain>
    </source>
</reference>
<evidence type="ECO:0000256" key="10">
    <source>
        <dbReference type="ARBA" id="ARBA00023136"/>
    </source>
</evidence>
<keyword evidence="3 11" id="KW-0813">Transport</keyword>
<keyword evidence="7 11" id="KW-1278">Translocase</keyword>
<dbReference type="PANTHER" id="PTHR11058">
    <property type="entry name" value="NADH-UBIQUINONE OXIDOREDUCTASE CHAIN 3"/>
    <property type="match status" value="1"/>
</dbReference>
<dbReference type="PANTHER" id="PTHR11058:SF22">
    <property type="entry name" value="NADH-QUINONE OXIDOREDUCTASE SUBUNIT A"/>
    <property type="match status" value="1"/>
</dbReference>
<evidence type="ECO:0000256" key="8">
    <source>
        <dbReference type="ARBA" id="ARBA00022989"/>
    </source>
</evidence>
<dbReference type="GO" id="GO:0008137">
    <property type="term" value="F:NADH dehydrogenase (ubiquinone) activity"/>
    <property type="evidence" value="ECO:0007669"/>
    <property type="project" value="InterPro"/>
</dbReference>
<dbReference type="GO" id="GO:0048038">
    <property type="term" value="F:quinone binding"/>
    <property type="evidence" value="ECO:0007669"/>
    <property type="project" value="UniProtKB-KW"/>
</dbReference>
<evidence type="ECO:0000256" key="7">
    <source>
        <dbReference type="ARBA" id="ARBA00022967"/>
    </source>
</evidence>
<gene>
    <name evidence="11" type="primary">nuoA</name>
    <name evidence="13" type="ORF">GIS00_10995</name>
</gene>
<evidence type="ECO:0000256" key="5">
    <source>
        <dbReference type="ARBA" id="ARBA00022692"/>
    </source>
</evidence>
<dbReference type="Proteomes" id="UP000460221">
    <property type="component" value="Unassembled WGS sequence"/>
</dbReference>
<evidence type="ECO:0000256" key="2">
    <source>
        <dbReference type="ARBA" id="ARBA00008472"/>
    </source>
</evidence>
<keyword evidence="8 11" id="KW-1133">Transmembrane helix</keyword>
<keyword evidence="5 11" id="KW-0812">Transmembrane</keyword>
<accession>A0A7K1FK11</accession>
<keyword evidence="14" id="KW-1185">Reference proteome</keyword>
<evidence type="ECO:0000256" key="1">
    <source>
        <dbReference type="ARBA" id="ARBA00004141"/>
    </source>
</evidence>
<evidence type="ECO:0000256" key="12">
    <source>
        <dbReference type="RuleBase" id="RU003639"/>
    </source>
</evidence>
<comment type="subcellular location">
    <subcellularLocation>
        <location evidence="11 12">Cell membrane</location>
        <topology evidence="11 12">Multi-pass membrane protein</topology>
    </subcellularLocation>
    <subcellularLocation>
        <location evidence="1">Membrane</location>
        <topology evidence="1">Multi-pass membrane protein</topology>
    </subcellularLocation>
</comment>
<evidence type="ECO:0000313" key="14">
    <source>
        <dbReference type="Proteomes" id="UP000460221"/>
    </source>
</evidence>
<comment type="catalytic activity">
    <reaction evidence="11 12">
        <text>a quinone + NADH + 5 H(+)(in) = a quinol + NAD(+) + 4 H(+)(out)</text>
        <dbReference type="Rhea" id="RHEA:57888"/>
        <dbReference type="ChEBI" id="CHEBI:15378"/>
        <dbReference type="ChEBI" id="CHEBI:24646"/>
        <dbReference type="ChEBI" id="CHEBI:57540"/>
        <dbReference type="ChEBI" id="CHEBI:57945"/>
        <dbReference type="ChEBI" id="CHEBI:132124"/>
    </reaction>
</comment>
<dbReference type="HAMAP" id="MF_01394">
    <property type="entry name" value="NDH1_NuoA"/>
    <property type="match status" value="1"/>
</dbReference>
<organism evidence="13 14">
    <name type="scientific">Nakamurella alba</name>
    <dbReference type="NCBI Taxonomy" id="2665158"/>
    <lineage>
        <taxon>Bacteria</taxon>
        <taxon>Bacillati</taxon>
        <taxon>Actinomycetota</taxon>
        <taxon>Actinomycetes</taxon>
        <taxon>Nakamurellales</taxon>
        <taxon>Nakamurellaceae</taxon>
        <taxon>Nakamurella</taxon>
    </lineage>
</organism>
<dbReference type="Gene3D" id="1.20.58.1610">
    <property type="entry name" value="NADH:ubiquinone/plastoquinone oxidoreductase, chain 3"/>
    <property type="match status" value="1"/>
</dbReference>
<dbReference type="InterPro" id="IPR023043">
    <property type="entry name" value="NAD(P)H_OxRDtase_bac/plastid"/>
</dbReference>
<feature type="transmembrane region" description="Helical" evidence="11">
    <location>
        <begin position="63"/>
        <end position="84"/>
    </location>
</feature>
<feature type="transmembrane region" description="Helical" evidence="11">
    <location>
        <begin position="90"/>
        <end position="112"/>
    </location>
</feature>
<sequence length="121" mass="13483">MSEYLPIVILLIVAGGFAVTNATVLTDLVGPRRYNRAKLDAYECGIEPTPLPPSTAGRFPVKFYLTAMLFIIFDIEIIFLYPWAQSAVPLGVFGLIEMGLFIGTVFVAYAYVWRRGGLDWD</sequence>
<dbReference type="Pfam" id="PF00507">
    <property type="entry name" value="Oxidored_q4"/>
    <property type="match status" value="1"/>
</dbReference>
<dbReference type="GO" id="GO:0005886">
    <property type="term" value="C:plasma membrane"/>
    <property type="evidence" value="ECO:0007669"/>
    <property type="project" value="UniProtKB-SubCell"/>
</dbReference>
<evidence type="ECO:0000256" key="6">
    <source>
        <dbReference type="ARBA" id="ARBA00022719"/>
    </source>
</evidence>
<dbReference type="InterPro" id="IPR000440">
    <property type="entry name" value="NADH_UbQ/plastoQ_OxRdtase_su3"/>
</dbReference>
<name>A0A7K1FK11_9ACTN</name>